<name>A0AA43UBN7_9LACT</name>
<evidence type="ECO:0000256" key="1">
    <source>
        <dbReference type="ARBA" id="ARBA00022490"/>
    </source>
</evidence>
<dbReference type="InterPro" id="IPR009242">
    <property type="entry name" value="DUF896"/>
</dbReference>
<dbReference type="SUPFAM" id="SSF158221">
    <property type="entry name" value="YnzC-like"/>
    <property type="match status" value="1"/>
</dbReference>
<keyword evidence="1 2" id="KW-0963">Cytoplasm</keyword>
<dbReference type="Gene3D" id="1.10.287.540">
    <property type="entry name" value="Helix hairpin bin"/>
    <property type="match status" value="1"/>
</dbReference>
<protein>
    <recommendedName>
        <fullName evidence="2">UPF0291 protein Q4F26_00215</fullName>
    </recommendedName>
</protein>
<gene>
    <name evidence="3" type="ORF">Q4F26_00215</name>
</gene>
<dbReference type="EMBL" id="JAUNQW010000001">
    <property type="protein sequence ID" value="MDO5456742.1"/>
    <property type="molecule type" value="Genomic_DNA"/>
</dbReference>
<evidence type="ECO:0000313" key="3">
    <source>
        <dbReference type="EMBL" id="MDO5456742.1"/>
    </source>
</evidence>
<evidence type="ECO:0000313" key="4">
    <source>
        <dbReference type="Proteomes" id="UP001171751"/>
    </source>
</evidence>
<dbReference type="Pfam" id="PF05979">
    <property type="entry name" value="DUF896"/>
    <property type="match status" value="1"/>
</dbReference>
<evidence type="ECO:0000256" key="2">
    <source>
        <dbReference type="HAMAP-Rule" id="MF_01103"/>
    </source>
</evidence>
<dbReference type="GO" id="GO:0005737">
    <property type="term" value="C:cytoplasm"/>
    <property type="evidence" value="ECO:0007669"/>
    <property type="project" value="UniProtKB-SubCell"/>
</dbReference>
<reference evidence="3" key="1">
    <citation type="submission" date="2023-07" db="EMBL/GenBank/DDBJ databases">
        <title>Between Cages and Wild: Unraveling the Impact of Captivity on Animal Microbiomes and Antimicrobial Resistance.</title>
        <authorList>
            <person name="Schmartz G.P."/>
            <person name="Rehner J."/>
            <person name="Schuff M.J."/>
            <person name="Becker S.L."/>
            <person name="Kravczyk M."/>
            <person name="Gurevich A."/>
            <person name="Francke R."/>
            <person name="Mueller R."/>
            <person name="Keller V."/>
            <person name="Keller A."/>
        </authorList>
    </citation>
    <scope>NUCLEOTIDE SEQUENCE</scope>
    <source>
        <strain evidence="3">S39M_St_73</strain>
    </source>
</reference>
<dbReference type="HAMAP" id="MF_01103">
    <property type="entry name" value="UPF0291"/>
    <property type="match status" value="1"/>
</dbReference>
<dbReference type="PANTHER" id="PTHR37300">
    <property type="entry name" value="UPF0291 PROTEIN CBO2609/CLC_2481"/>
    <property type="match status" value="1"/>
</dbReference>
<accession>A0AA43UBN7</accession>
<comment type="similarity">
    <text evidence="2">Belongs to the UPF0291 family.</text>
</comment>
<dbReference type="PANTHER" id="PTHR37300:SF1">
    <property type="entry name" value="UPF0291 PROTEIN YNZC"/>
    <property type="match status" value="1"/>
</dbReference>
<dbReference type="Proteomes" id="UP001171751">
    <property type="component" value="Unassembled WGS sequence"/>
</dbReference>
<sequence length="84" mass="9854">MTHEELIARINELAAKRKAEGLTPEEEKERKELHQLYLKGFRSGIKTQIEGMKVVDSKGKDVTPDKLKEIQKKRHLHNRHLDKE</sequence>
<comment type="subcellular location">
    <subcellularLocation>
        <location evidence="2">Cytoplasm</location>
    </subcellularLocation>
</comment>
<proteinExistence type="inferred from homology"/>
<dbReference type="AlphaFoldDB" id="A0AA43UBN7"/>
<comment type="caution">
    <text evidence="3">The sequence shown here is derived from an EMBL/GenBank/DDBJ whole genome shotgun (WGS) entry which is preliminary data.</text>
</comment>
<keyword evidence="4" id="KW-1185">Reference proteome</keyword>
<organism evidence="3 4">
    <name type="scientific">Atopococcus tabaci</name>
    <dbReference type="NCBI Taxonomy" id="269774"/>
    <lineage>
        <taxon>Bacteria</taxon>
        <taxon>Bacillati</taxon>
        <taxon>Bacillota</taxon>
        <taxon>Bacilli</taxon>
        <taxon>Lactobacillales</taxon>
        <taxon>Carnobacteriaceae</taxon>
        <taxon>Atopococcus</taxon>
    </lineage>
</organism>